<dbReference type="InterPro" id="IPR038720">
    <property type="entry name" value="YprB_RNase_H-like_dom"/>
</dbReference>
<evidence type="ECO:0000313" key="2">
    <source>
        <dbReference type="EMBL" id="AKK12109.1"/>
    </source>
</evidence>
<dbReference type="Pfam" id="PF13482">
    <property type="entry name" value="RNase_H_2"/>
    <property type="match status" value="1"/>
</dbReference>
<name>A0A0G3HFQ6_9CORY</name>
<sequence>MDTTVTAFDLIGCRYRYVQRLAHPDQPYRPEDEARRARRDAARAAILSEVPRRRGLGDGRGRAFRRVRVIDAPDAPDPETQTQRAMDRGAHVITDAVFSGVAHGQRWRVDVDILVRAGDGRYVPVIISSHRVARRDEAASTLAVAVSRLGLSEPMAVSYRLRHHVADGYRLALAARGLGERHHGGLGGAVGQDSRLAFFEPTAPLDAPLDRALQRGWASQPRRLKECSSCRFWSLCETELVAADDISLVLPGDRGAGLRERGITTVTQLINADAGEPTALARAWSQGVALLARVPEVTGPRADVEIDVDMEAYLDHGAYLWGAFDGADYHPFVTWQALGKRAEGENFAAFWSWLMQRKAEALAGGKSFAAYCYSAHGENHWLRQSALRFYGKIPGVPSPEEVARFIASEHWVDVFAFVKAQLLGPEGIGLKVVGRAAGYTWADADIDGEESLNTRRIAVGSGAPAERARASLLRYNADDTRATAAVRHWLRAGAPGIARLDGVPAPANNAG</sequence>
<proteinExistence type="predicted"/>
<organism evidence="2 3">
    <name type="scientific">Corynebacterium uterequi</name>
    <dbReference type="NCBI Taxonomy" id="1072256"/>
    <lineage>
        <taxon>Bacteria</taxon>
        <taxon>Bacillati</taxon>
        <taxon>Actinomycetota</taxon>
        <taxon>Actinomycetes</taxon>
        <taxon>Mycobacteriales</taxon>
        <taxon>Corynebacteriaceae</taxon>
        <taxon>Corynebacterium</taxon>
    </lineage>
</organism>
<dbReference type="NCBIfam" id="TIGR03491">
    <property type="entry name" value="TM0106 family RecB-like putative nuclease"/>
    <property type="match status" value="1"/>
</dbReference>
<gene>
    <name evidence="2" type="ORF">CUTER_10725</name>
</gene>
<dbReference type="Proteomes" id="UP000035548">
    <property type="component" value="Chromosome"/>
</dbReference>
<dbReference type="STRING" id="1072256.CUTER_10725"/>
<protein>
    <submittedName>
        <fullName evidence="2">RecB family nuclease, putative, TM0106 family</fullName>
    </submittedName>
</protein>
<dbReference type="InterPro" id="IPR019993">
    <property type="entry name" value="RecB_nuclease_TM0106_put"/>
</dbReference>
<dbReference type="EMBL" id="CP011546">
    <property type="protein sequence ID" value="AKK12109.1"/>
    <property type="molecule type" value="Genomic_DNA"/>
</dbReference>
<dbReference type="OrthoDB" id="3274988at2"/>
<dbReference type="KEGG" id="cut:CUTER_10725"/>
<evidence type="ECO:0000259" key="1">
    <source>
        <dbReference type="Pfam" id="PF13482"/>
    </source>
</evidence>
<dbReference type="AlphaFoldDB" id="A0A0G3HFQ6"/>
<feature type="domain" description="YprB ribonuclease H-like" evidence="1">
    <location>
        <begin position="309"/>
        <end position="490"/>
    </location>
</feature>
<reference evidence="3" key="2">
    <citation type="submission" date="2015-05" db="EMBL/GenBank/DDBJ databases">
        <title>Complete genome sequence of Corynebacterium uterequi DSM 45634, isolated from the uterus of a maiden mare.</title>
        <authorList>
            <person name="Ruckert C."/>
            <person name="Albersmeier A."/>
            <person name="Winkler A."/>
            <person name="Tauch A."/>
        </authorList>
    </citation>
    <scope>NUCLEOTIDE SEQUENCE [LARGE SCALE GENOMIC DNA]</scope>
    <source>
        <strain evidence="3">DSM 45634</strain>
    </source>
</reference>
<keyword evidence="3" id="KW-1185">Reference proteome</keyword>
<reference evidence="2 3" key="1">
    <citation type="journal article" date="2015" name="Genome Announc.">
        <title>Virulence Factor Genes Detected in the Complete Genome Sequence of Corynebacterium uterequi DSM 45634, Isolated from the Uterus of a Maiden Mare.</title>
        <authorList>
            <person name="Ruckert C."/>
            <person name="Kriete M."/>
            <person name="Jaenicke S."/>
            <person name="Winkler A."/>
            <person name="Tauch A."/>
        </authorList>
    </citation>
    <scope>NUCLEOTIDE SEQUENCE [LARGE SCALE GENOMIC DNA]</scope>
    <source>
        <strain evidence="2 3">DSM 45634</strain>
    </source>
</reference>
<dbReference type="PATRIC" id="fig|1072256.5.peg.2111"/>
<accession>A0A0G3HFQ6</accession>
<evidence type="ECO:0000313" key="3">
    <source>
        <dbReference type="Proteomes" id="UP000035548"/>
    </source>
</evidence>